<dbReference type="PANTHER" id="PTHR30037">
    <property type="entry name" value="DNA-3-METHYLADENINE GLYCOSYLASE 1"/>
    <property type="match status" value="1"/>
</dbReference>
<reference evidence="2 3" key="1">
    <citation type="submission" date="2023-05" db="EMBL/GenBank/DDBJ databases">
        <title>A 100% complete, gapless, phased diploid assembly of the Scenedesmus obliquus UTEX 3031 genome.</title>
        <authorList>
            <person name="Biondi T.C."/>
            <person name="Hanschen E.R."/>
            <person name="Kwon T."/>
            <person name="Eng W."/>
            <person name="Kruse C.P.S."/>
            <person name="Koehler S.I."/>
            <person name="Kunde Y."/>
            <person name="Gleasner C.D."/>
            <person name="You Mak K.T."/>
            <person name="Polle J."/>
            <person name="Hovde B.T."/>
            <person name="Starkenburg S.R."/>
        </authorList>
    </citation>
    <scope>NUCLEOTIDE SEQUENCE [LARGE SCALE GENOMIC DNA]</scope>
    <source>
        <strain evidence="2 3">DOE0152z</strain>
    </source>
</reference>
<organism evidence="2 3">
    <name type="scientific">Tetradesmus obliquus</name>
    <name type="common">Green alga</name>
    <name type="synonym">Acutodesmus obliquus</name>
    <dbReference type="NCBI Taxonomy" id="3088"/>
    <lineage>
        <taxon>Eukaryota</taxon>
        <taxon>Viridiplantae</taxon>
        <taxon>Chlorophyta</taxon>
        <taxon>core chlorophytes</taxon>
        <taxon>Chlorophyceae</taxon>
        <taxon>CS clade</taxon>
        <taxon>Sphaeropleales</taxon>
        <taxon>Scenedesmaceae</taxon>
        <taxon>Tetradesmus</taxon>
    </lineage>
</organism>
<dbReference type="InterPro" id="IPR005019">
    <property type="entry name" value="Adenine_glyco"/>
</dbReference>
<dbReference type="InterPro" id="IPR052891">
    <property type="entry name" value="DNA-3mA_glycosylase"/>
</dbReference>
<dbReference type="Proteomes" id="UP001244341">
    <property type="component" value="Chromosome 11b"/>
</dbReference>
<dbReference type="Gene3D" id="1.10.340.30">
    <property type="entry name" value="Hypothetical protein, domain 2"/>
    <property type="match status" value="1"/>
</dbReference>
<gene>
    <name evidence="2" type="ORF">OEZ85_006031</name>
</gene>
<evidence type="ECO:0000256" key="1">
    <source>
        <dbReference type="SAM" id="MobiDB-lite"/>
    </source>
</evidence>
<feature type="region of interest" description="Disordered" evidence="1">
    <location>
        <begin position="191"/>
        <end position="238"/>
    </location>
</feature>
<accession>A0ABY8UHP1</accession>
<evidence type="ECO:0000313" key="3">
    <source>
        <dbReference type="Proteomes" id="UP001244341"/>
    </source>
</evidence>
<evidence type="ECO:0008006" key="4">
    <source>
        <dbReference type="Google" id="ProtNLM"/>
    </source>
</evidence>
<evidence type="ECO:0000313" key="2">
    <source>
        <dbReference type="EMBL" id="WIA20183.1"/>
    </source>
</evidence>
<keyword evidence="3" id="KW-1185">Reference proteome</keyword>
<name>A0ABY8UHP1_TETOB</name>
<proteinExistence type="predicted"/>
<sequence length="238" mass="25795">MYRGAASAEYTRYHDEEWGRPLHDDHKLFELLVLEGAQAGLSWATILAKRKAYQDAFAGFDPAKVAAFDEAAVEALLAEGSGVVRHRGKLASAVKNAQVVLELQREHGSLASFVWGFVPNCQPMVGSWSSMDQVPTITPESAALSKALKQAGMAFVGPTTCYSFMQAAGLVNDHTVDCHCYQPIIDSYSKLQQQQDEQQQQQQQGEQRDGASAAAGGPPRRGAAAKKQGSGSRRRSRA</sequence>
<dbReference type="EMBL" id="CP126218">
    <property type="protein sequence ID" value="WIA20183.1"/>
    <property type="molecule type" value="Genomic_DNA"/>
</dbReference>
<dbReference type="SUPFAM" id="SSF48150">
    <property type="entry name" value="DNA-glycosylase"/>
    <property type="match status" value="1"/>
</dbReference>
<feature type="compositionally biased region" description="Low complexity" evidence="1">
    <location>
        <begin position="192"/>
        <end position="222"/>
    </location>
</feature>
<dbReference type="PANTHER" id="PTHR30037:SF4">
    <property type="entry name" value="DNA-3-METHYLADENINE GLYCOSYLASE I"/>
    <property type="match status" value="1"/>
</dbReference>
<dbReference type="InterPro" id="IPR011257">
    <property type="entry name" value="DNA_glycosylase"/>
</dbReference>
<dbReference type="Pfam" id="PF03352">
    <property type="entry name" value="Adenine_glyco"/>
    <property type="match status" value="1"/>
</dbReference>
<protein>
    <recommendedName>
        <fullName evidence="4">DNA-3-methyladenine glycosylase I</fullName>
    </recommendedName>
</protein>